<evidence type="ECO:0000313" key="2">
    <source>
        <dbReference type="EMBL" id="AHB50357.1"/>
    </source>
</evidence>
<evidence type="ECO:0000313" key="3">
    <source>
        <dbReference type="Proteomes" id="UP000018542"/>
    </source>
</evidence>
<dbReference type="STRING" id="1029756.W911_14675"/>
<keyword evidence="3" id="KW-1185">Reference proteome</keyword>
<dbReference type="Proteomes" id="UP000018542">
    <property type="component" value="Chromosome"/>
</dbReference>
<proteinExistence type="predicted"/>
<dbReference type="HOGENOM" id="CLU_2523067_0_0_5"/>
<organism evidence="2 3">
    <name type="scientific">Hyphomicrobium nitrativorans NL23</name>
    <dbReference type="NCBI Taxonomy" id="1029756"/>
    <lineage>
        <taxon>Bacteria</taxon>
        <taxon>Pseudomonadati</taxon>
        <taxon>Pseudomonadota</taxon>
        <taxon>Alphaproteobacteria</taxon>
        <taxon>Hyphomicrobiales</taxon>
        <taxon>Hyphomicrobiaceae</taxon>
        <taxon>Hyphomicrobium</taxon>
    </lineage>
</organism>
<dbReference type="RefSeq" id="WP_023788246.1">
    <property type="nucleotide sequence ID" value="NC_022997.1"/>
</dbReference>
<feature type="domain" description="Helix-turn-helix" evidence="1">
    <location>
        <begin position="17"/>
        <end position="61"/>
    </location>
</feature>
<dbReference type="InterPro" id="IPR041657">
    <property type="entry name" value="HTH_17"/>
</dbReference>
<dbReference type="Pfam" id="PF12728">
    <property type="entry name" value="HTH_17"/>
    <property type="match status" value="1"/>
</dbReference>
<sequence>MTSALREAPAVVDRIVSIPEAAARLGIATGTLQRMRLRGEIKVLQISPRRIGIRESELIRVQNSLAEAPIAAHVPQERESAVLA</sequence>
<dbReference type="PATRIC" id="fig|1029756.8.peg.3056"/>
<reference evidence="2 3" key="1">
    <citation type="journal article" date="2014" name="Genome Announc.">
        <title>Complete Genome Sequence of Hyphomicrobium nitrativorans Strain NL23, a Denitrifying Bacterium Isolated from Biofilm of a Methanol-Fed Denitrification System Treating Seawater at the Montreal Biodome.</title>
        <authorList>
            <person name="Martineau C."/>
            <person name="Villeneuve C."/>
            <person name="Mauffrey F."/>
            <person name="Villemur R."/>
        </authorList>
    </citation>
    <scope>NUCLEOTIDE SEQUENCE [LARGE SCALE GENOMIC DNA]</scope>
    <source>
        <strain evidence="2">NL23</strain>
    </source>
</reference>
<gene>
    <name evidence="2" type="ORF">W911_14675</name>
</gene>
<dbReference type="EMBL" id="CP006912">
    <property type="protein sequence ID" value="AHB50357.1"/>
    <property type="molecule type" value="Genomic_DNA"/>
</dbReference>
<name>V5SIP5_9HYPH</name>
<dbReference type="AlphaFoldDB" id="V5SIP5"/>
<dbReference type="KEGG" id="hni:W911_14675"/>
<protein>
    <recommendedName>
        <fullName evidence="1">Helix-turn-helix domain-containing protein</fullName>
    </recommendedName>
</protein>
<evidence type="ECO:0000259" key="1">
    <source>
        <dbReference type="Pfam" id="PF12728"/>
    </source>
</evidence>
<accession>V5SIP5</accession>